<dbReference type="EMBL" id="FRXN01000002">
    <property type="protein sequence ID" value="SHO61862.1"/>
    <property type="molecule type" value="Genomic_DNA"/>
</dbReference>
<dbReference type="Proteomes" id="UP000184609">
    <property type="component" value="Unassembled WGS sequence"/>
</dbReference>
<dbReference type="AlphaFoldDB" id="A0A1M7ZAM6"/>
<reference evidence="4" key="1">
    <citation type="submission" date="2016-12" db="EMBL/GenBank/DDBJ databases">
        <authorList>
            <person name="Varghese N."/>
            <person name="Submissions S."/>
        </authorList>
    </citation>
    <scope>NUCLEOTIDE SEQUENCE [LARGE SCALE GENOMIC DNA]</scope>
    <source>
        <strain evidence="4">DSM 25035</strain>
    </source>
</reference>
<feature type="domain" description="AAA" evidence="1">
    <location>
        <begin position="31"/>
        <end position="153"/>
    </location>
</feature>
<protein>
    <submittedName>
        <fullName evidence="3">Uncharacterized protein</fullName>
    </submittedName>
</protein>
<dbReference type="PANTHER" id="PTHR42990">
    <property type="entry name" value="ATPASE"/>
    <property type="match status" value="1"/>
</dbReference>
<dbReference type="InterPro" id="IPR025420">
    <property type="entry name" value="DUF4143"/>
</dbReference>
<dbReference type="PANTHER" id="PTHR42990:SF1">
    <property type="entry name" value="AAA+ ATPASE DOMAIN-CONTAINING PROTEIN"/>
    <property type="match status" value="1"/>
</dbReference>
<organism evidence="3 4">
    <name type="scientific">Algoriphagus zhangzhouensis</name>
    <dbReference type="NCBI Taxonomy" id="1073327"/>
    <lineage>
        <taxon>Bacteria</taxon>
        <taxon>Pseudomonadati</taxon>
        <taxon>Bacteroidota</taxon>
        <taxon>Cytophagia</taxon>
        <taxon>Cytophagales</taxon>
        <taxon>Cyclobacteriaceae</taxon>
        <taxon>Algoriphagus</taxon>
    </lineage>
</organism>
<dbReference type="Gene3D" id="3.40.50.300">
    <property type="entry name" value="P-loop containing nucleotide triphosphate hydrolases"/>
    <property type="match status" value="1"/>
</dbReference>
<dbReference type="Pfam" id="PF13173">
    <property type="entry name" value="AAA_14"/>
    <property type="match status" value="1"/>
</dbReference>
<name>A0A1M7ZAM6_9BACT</name>
<sequence>MESLLLRSQNKVRLVSLDFQRFLIDQIRWEERMIGILGARGAGKTTLLLQHLKKDLPMDGTAMYASLDDFYFSDHRLFDFAEEFNLKGGRYLLLDEIHKYPSWSRELKLIYDNLPELKIVFTSSSILEIYKGESDLSRRLVTYLLPELSFREFIQLESGQVFQSVKLQDLLKSHVEFTSDILSELKPIPLFQNYLHYGAYPYFKEGVESFPEKFQKTLQLTLEVDINAVENMDFEMIFKLKKLINLISTSVPFTPNVSELARKSGISRPSLLRALDLLDRARIIQNLHKVNSGIGALTKPEKIYLNNPSLFYALAGSSAQIGTIRETFFANQSAVVSKVNLAEKGDFILDEKWVFEVGGRNKNQSQIQGIPDSYLVKNDIEIGVGNIIPLWLFGFLY</sequence>
<evidence type="ECO:0000259" key="1">
    <source>
        <dbReference type="Pfam" id="PF13173"/>
    </source>
</evidence>
<accession>A0A1M7ZAM6</accession>
<keyword evidence="4" id="KW-1185">Reference proteome</keyword>
<feature type="domain" description="DUF4143" evidence="2">
    <location>
        <begin position="235"/>
        <end position="320"/>
    </location>
</feature>
<dbReference type="RefSeq" id="WP_073571286.1">
    <property type="nucleotide sequence ID" value="NZ_FRXN01000002.1"/>
</dbReference>
<evidence type="ECO:0000259" key="2">
    <source>
        <dbReference type="Pfam" id="PF13635"/>
    </source>
</evidence>
<dbReference type="OrthoDB" id="9768467at2"/>
<dbReference type="Pfam" id="PF13635">
    <property type="entry name" value="DUF4143"/>
    <property type="match status" value="1"/>
</dbReference>
<proteinExistence type="predicted"/>
<dbReference type="InterPro" id="IPR041682">
    <property type="entry name" value="AAA_14"/>
</dbReference>
<gene>
    <name evidence="3" type="ORF">SAMN04488108_1631</name>
</gene>
<dbReference type="InterPro" id="IPR027417">
    <property type="entry name" value="P-loop_NTPase"/>
</dbReference>
<dbReference type="SUPFAM" id="SSF52540">
    <property type="entry name" value="P-loop containing nucleoside triphosphate hydrolases"/>
    <property type="match status" value="1"/>
</dbReference>
<dbReference type="STRING" id="1073327.SAMN04488108_1631"/>
<evidence type="ECO:0000313" key="4">
    <source>
        <dbReference type="Proteomes" id="UP000184609"/>
    </source>
</evidence>
<evidence type="ECO:0000313" key="3">
    <source>
        <dbReference type="EMBL" id="SHO61862.1"/>
    </source>
</evidence>